<comment type="caution">
    <text evidence="20">The sequence shown here is derived from an EMBL/GenBank/DDBJ whole genome shotgun (WGS) entry which is preliminary data.</text>
</comment>
<evidence type="ECO:0000256" key="16">
    <source>
        <dbReference type="PIRSR" id="PIRSR611782-2"/>
    </source>
</evidence>
<reference evidence="20 21" key="1">
    <citation type="submission" date="2016-08" db="EMBL/GenBank/DDBJ databases">
        <authorList>
            <person name="Seilhamer J.J."/>
        </authorList>
    </citation>
    <scope>NUCLEOTIDE SEQUENCE [LARGE SCALE GENOMIC DNA]</scope>
    <source>
        <strain evidence="20 21">KH-21-114</strain>
    </source>
</reference>
<dbReference type="Pfam" id="PF13365">
    <property type="entry name" value="Trypsin_2"/>
    <property type="match status" value="1"/>
</dbReference>
<feature type="signal peptide" evidence="18">
    <location>
        <begin position="1"/>
        <end position="27"/>
    </location>
</feature>
<keyword evidence="8 18" id="KW-0732">Signal</keyword>
<feature type="binding site" evidence="16">
    <location>
        <position position="116"/>
    </location>
    <ligand>
        <name>substrate</name>
    </ligand>
</feature>
<evidence type="ECO:0000256" key="12">
    <source>
        <dbReference type="ARBA" id="ARBA00022825"/>
    </source>
</evidence>
<evidence type="ECO:0000256" key="11">
    <source>
        <dbReference type="ARBA" id="ARBA00022801"/>
    </source>
</evidence>
<dbReference type="Gene3D" id="2.40.10.120">
    <property type="match status" value="1"/>
</dbReference>
<dbReference type="FunFam" id="2.40.10.120:FF:000007">
    <property type="entry name" value="Periplasmic serine endoprotease DegP-like"/>
    <property type="match status" value="1"/>
</dbReference>
<evidence type="ECO:0000256" key="14">
    <source>
        <dbReference type="ARBA" id="ARBA00032850"/>
    </source>
</evidence>
<dbReference type="SUPFAM" id="SSF50494">
    <property type="entry name" value="Trypsin-like serine proteases"/>
    <property type="match status" value="1"/>
</dbReference>
<evidence type="ECO:0000256" key="18">
    <source>
        <dbReference type="SAM" id="SignalP"/>
    </source>
</evidence>
<dbReference type="InterPro" id="IPR001478">
    <property type="entry name" value="PDZ"/>
</dbReference>
<keyword evidence="10" id="KW-0574">Periplasm</keyword>
<gene>
    <name evidence="20" type="ORF">BGP84_23855</name>
</gene>
<dbReference type="PROSITE" id="PS50106">
    <property type="entry name" value="PDZ"/>
    <property type="match status" value="2"/>
</dbReference>
<evidence type="ECO:0000256" key="13">
    <source>
        <dbReference type="ARBA" id="ARBA00023016"/>
    </source>
</evidence>
<comment type="similarity">
    <text evidence="4">Belongs to the peptidase S1C family.</text>
</comment>
<dbReference type="Pfam" id="PF13180">
    <property type="entry name" value="PDZ_2"/>
    <property type="match status" value="2"/>
</dbReference>
<feature type="active site" description="Charge relay system" evidence="15">
    <location>
        <position position="146"/>
    </location>
</feature>
<keyword evidence="7" id="KW-0645">Protease</keyword>
<dbReference type="InterPro" id="IPR009003">
    <property type="entry name" value="Peptidase_S1_PA"/>
</dbReference>
<dbReference type="SUPFAM" id="SSF50156">
    <property type="entry name" value="PDZ domain-like"/>
    <property type="match status" value="2"/>
</dbReference>
<dbReference type="PANTHER" id="PTHR22939">
    <property type="entry name" value="SERINE PROTEASE FAMILY S1C HTRA-RELATED"/>
    <property type="match status" value="1"/>
</dbReference>
<evidence type="ECO:0000313" key="20">
    <source>
        <dbReference type="EMBL" id="POG05900.1"/>
    </source>
</evidence>
<proteinExistence type="inferred from homology"/>
<evidence type="ECO:0000259" key="19">
    <source>
        <dbReference type="PROSITE" id="PS50106"/>
    </source>
</evidence>
<feature type="active site" description="Charge relay system" evidence="15">
    <location>
        <position position="219"/>
    </location>
</feature>
<comment type="function">
    <text evidence="2">Might be efficient in the degradation of transiently denatured and unfolded proteins which accumulate in the periplasm following stress conditions.</text>
</comment>
<evidence type="ECO:0000256" key="9">
    <source>
        <dbReference type="ARBA" id="ARBA00022737"/>
    </source>
</evidence>
<dbReference type="Proteomes" id="UP000237230">
    <property type="component" value="Unassembled WGS sequence"/>
</dbReference>
<dbReference type="PRINTS" id="PR00834">
    <property type="entry name" value="PROTEASES2C"/>
</dbReference>
<name>A0A2S3WWT5_PSEPU</name>
<keyword evidence="9" id="KW-0677">Repeat</keyword>
<evidence type="ECO:0000256" key="4">
    <source>
        <dbReference type="ARBA" id="ARBA00010541"/>
    </source>
</evidence>
<dbReference type="PANTHER" id="PTHR22939:SF130">
    <property type="entry name" value="PERIPLASMIC SERINE ENDOPROTEASE DEGP-LIKE-RELATED"/>
    <property type="match status" value="1"/>
</dbReference>
<evidence type="ECO:0000256" key="5">
    <source>
        <dbReference type="ARBA" id="ARBA00013035"/>
    </source>
</evidence>
<dbReference type="RefSeq" id="WP_103449368.1">
    <property type="nucleotide sequence ID" value="NZ_MINH01000021.1"/>
</dbReference>
<dbReference type="FunFam" id="2.30.42.10:FF:000037">
    <property type="entry name" value="Periplasmic serine endoprotease DegP-like"/>
    <property type="match status" value="1"/>
</dbReference>
<evidence type="ECO:0000256" key="10">
    <source>
        <dbReference type="ARBA" id="ARBA00022764"/>
    </source>
</evidence>
<feature type="binding site" evidence="16">
    <location>
        <position position="146"/>
    </location>
    <ligand>
        <name>substrate</name>
    </ligand>
</feature>
<dbReference type="NCBIfam" id="TIGR02037">
    <property type="entry name" value="degP_htrA_DO"/>
    <property type="match status" value="1"/>
</dbReference>
<evidence type="ECO:0000256" key="6">
    <source>
        <dbReference type="ARBA" id="ARBA00013958"/>
    </source>
</evidence>
<dbReference type="CDD" id="cd10839">
    <property type="entry name" value="cpPDZ1_DegP-like"/>
    <property type="match status" value="1"/>
</dbReference>
<dbReference type="EC" id="3.4.21.107" evidence="5"/>
<evidence type="ECO:0000256" key="1">
    <source>
        <dbReference type="ARBA" id="ARBA00001772"/>
    </source>
</evidence>
<dbReference type="EMBL" id="MINH01000021">
    <property type="protein sequence ID" value="POG05900.1"/>
    <property type="molecule type" value="Genomic_DNA"/>
</dbReference>
<feature type="active site" description="Charge relay system" evidence="15">
    <location>
        <position position="116"/>
    </location>
</feature>
<feature type="domain" description="PDZ" evidence="19">
    <location>
        <begin position="260"/>
        <end position="342"/>
    </location>
</feature>
<dbReference type="AlphaFoldDB" id="A0A2S3WWT5"/>
<feature type="domain" description="PDZ" evidence="19">
    <location>
        <begin position="372"/>
        <end position="440"/>
    </location>
</feature>
<evidence type="ECO:0000313" key="21">
    <source>
        <dbReference type="Proteomes" id="UP000237230"/>
    </source>
</evidence>
<keyword evidence="12" id="KW-0720">Serine protease</keyword>
<evidence type="ECO:0000256" key="2">
    <source>
        <dbReference type="ARBA" id="ARBA00002610"/>
    </source>
</evidence>
<comment type="subcellular location">
    <subcellularLocation>
        <location evidence="3">Periplasm</location>
    </subcellularLocation>
</comment>
<sequence>MSIPRLKSYLTMFAAVLMLGQVLSAQADEALPDFTTLVEQASPAVVNISTKQKLPDRVASGQMPDLEGLPPMFREFFERNMPQQPRSPRGDRQREAMSLGSGFIISSDGYVLTNNHVVADADEIIVRLSDRSELQAKLIGTDPRTDVALLKVEGKNLPTVKLGDSEKLKVGEWVLAIGSPFGFDHSVTKGIVSAKGRTLPNDTYVPFIQTDVAINPGNSGGPLFNMKGEVVGINSQIFTRSGGFMGLSFAIPIDVALDVSNQLKKDGKVSRGWLGVVIQEVNKDLAESFGLDKPAGALVAQVLENGPAAKGGLQVGDVILSMNGQPIVMSADLPHLVGSLKDGEKAKLEIIRNGKRQTLDVAVGPMPDDDADIGAGSGPEGGAERNSNRLGVSVSDLTAEQKKTLELKGGVVIKEVQDGPAAMIGLRPGDVISHLNNQAVASAKQFTEIAKDLPKNRSVSMRVLRQGRASFITFKLAE</sequence>
<accession>A0A2S3WWT5</accession>
<keyword evidence="13" id="KW-0346">Stress response</keyword>
<comment type="catalytic activity">
    <reaction evidence="1">
        <text>Acts on substrates that are at least partially unfolded. The cleavage site P1 residue is normally between a pair of hydrophobic residues, such as Val-|-Val.</text>
        <dbReference type="EC" id="3.4.21.107"/>
    </reaction>
</comment>
<keyword evidence="11" id="KW-0378">Hydrolase</keyword>
<feature type="region of interest" description="Disordered" evidence="17">
    <location>
        <begin position="360"/>
        <end position="388"/>
    </location>
</feature>
<protein>
    <recommendedName>
        <fullName evidence="6">Probable periplasmic serine endoprotease DegP-like</fullName>
        <ecNumber evidence="5">3.4.21.107</ecNumber>
    </recommendedName>
    <alternativeName>
        <fullName evidence="14">Protease Do</fullName>
    </alternativeName>
</protein>
<evidence type="ECO:0000256" key="7">
    <source>
        <dbReference type="ARBA" id="ARBA00022670"/>
    </source>
</evidence>
<organism evidence="20 21">
    <name type="scientific">Pseudomonas putida</name>
    <name type="common">Arthrobacter siderocapsulatus</name>
    <dbReference type="NCBI Taxonomy" id="303"/>
    <lineage>
        <taxon>Bacteria</taxon>
        <taxon>Pseudomonadati</taxon>
        <taxon>Pseudomonadota</taxon>
        <taxon>Gammaproteobacteria</taxon>
        <taxon>Pseudomonadales</taxon>
        <taxon>Pseudomonadaceae</taxon>
        <taxon>Pseudomonas</taxon>
    </lineage>
</organism>
<dbReference type="GO" id="GO:0042597">
    <property type="term" value="C:periplasmic space"/>
    <property type="evidence" value="ECO:0007669"/>
    <property type="project" value="UniProtKB-SubCell"/>
</dbReference>
<evidence type="ECO:0000256" key="3">
    <source>
        <dbReference type="ARBA" id="ARBA00004418"/>
    </source>
</evidence>
<dbReference type="InterPro" id="IPR001940">
    <property type="entry name" value="Peptidase_S1C"/>
</dbReference>
<dbReference type="InterPro" id="IPR011782">
    <property type="entry name" value="Pept_S1C_Do"/>
</dbReference>
<evidence type="ECO:0000256" key="17">
    <source>
        <dbReference type="SAM" id="MobiDB-lite"/>
    </source>
</evidence>
<reference evidence="20 21" key="2">
    <citation type="submission" date="2018-03" db="EMBL/GenBank/DDBJ databases">
        <title>Draft genome of Pseudomonas putida strain KH-21-114.</title>
        <authorList>
            <person name="Yoshizawa S."/>
            <person name="Khan N.H."/>
            <person name="Nishimura M."/>
            <person name="Chiura H.X."/>
            <person name="Ogura Y."/>
            <person name="Hayashi T."/>
            <person name="Kogure K."/>
        </authorList>
    </citation>
    <scope>NUCLEOTIDE SEQUENCE [LARGE SCALE GENOMIC DNA]</scope>
    <source>
        <strain evidence="20 21">KH-21-114</strain>
    </source>
</reference>
<dbReference type="GO" id="GO:0006508">
    <property type="term" value="P:proteolysis"/>
    <property type="evidence" value="ECO:0007669"/>
    <property type="project" value="UniProtKB-KW"/>
</dbReference>
<feature type="binding site" evidence="16">
    <location>
        <begin position="217"/>
        <end position="219"/>
    </location>
    <ligand>
        <name>substrate</name>
    </ligand>
</feature>
<dbReference type="SMART" id="SM00228">
    <property type="entry name" value="PDZ"/>
    <property type="match status" value="2"/>
</dbReference>
<evidence type="ECO:0000256" key="15">
    <source>
        <dbReference type="PIRSR" id="PIRSR611782-1"/>
    </source>
</evidence>
<dbReference type="OrthoDB" id="9758917at2"/>
<dbReference type="GO" id="GO:0004252">
    <property type="term" value="F:serine-type endopeptidase activity"/>
    <property type="evidence" value="ECO:0007669"/>
    <property type="project" value="InterPro"/>
</dbReference>
<evidence type="ECO:0000256" key="8">
    <source>
        <dbReference type="ARBA" id="ARBA00022729"/>
    </source>
</evidence>
<dbReference type="Gene3D" id="2.30.42.10">
    <property type="match status" value="2"/>
</dbReference>
<feature type="chain" id="PRO_5039649683" description="Probable periplasmic serine endoprotease DegP-like" evidence="18">
    <location>
        <begin position="28"/>
        <end position="478"/>
    </location>
</feature>
<dbReference type="InterPro" id="IPR036034">
    <property type="entry name" value="PDZ_sf"/>
</dbReference>